<evidence type="ECO:0000313" key="2">
    <source>
        <dbReference type="Proteomes" id="UP000030653"/>
    </source>
</evidence>
<proteinExistence type="predicted"/>
<name>M5FR40_DACPD</name>
<dbReference type="AlphaFoldDB" id="M5FR40"/>
<dbReference type="RefSeq" id="XP_040626423.1">
    <property type="nucleotide sequence ID" value="XM_040773325.1"/>
</dbReference>
<evidence type="ECO:0000313" key="1">
    <source>
        <dbReference type="EMBL" id="EJT99525.1"/>
    </source>
</evidence>
<dbReference type="GeneID" id="63688387"/>
<gene>
    <name evidence="1" type="ORF">DACRYDRAFT_23643</name>
</gene>
<dbReference type="Proteomes" id="UP000030653">
    <property type="component" value="Unassembled WGS sequence"/>
</dbReference>
<protein>
    <submittedName>
        <fullName evidence="1">Uncharacterized protein</fullName>
    </submittedName>
</protein>
<dbReference type="HOGENOM" id="CLU_2440807_0_0_1"/>
<sequence>MQAPESRMHREAMLNQMNTGVATVVDSGDPGMPRLVFMPSAFENGPGESRFTVKSSLTRARRTVEENQRFPPPAFVLDERQRRNKNVLRE</sequence>
<keyword evidence="2" id="KW-1185">Reference proteome</keyword>
<feature type="non-terminal residue" evidence="1">
    <location>
        <position position="1"/>
    </location>
</feature>
<reference evidence="1 2" key="1">
    <citation type="journal article" date="2012" name="Science">
        <title>The Paleozoic origin of enzymatic lignin decomposition reconstructed from 31 fungal genomes.</title>
        <authorList>
            <person name="Floudas D."/>
            <person name="Binder M."/>
            <person name="Riley R."/>
            <person name="Barry K."/>
            <person name="Blanchette R.A."/>
            <person name="Henrissat B."/>
            <person name="Martinez A.T."/>
            <person name="Otillar R."/>
            <person name="Spatafora J.W."/>
            <person name="Yadav J.S."/>
            <person name="Aerts A."/>
            <person name="Benoit I."/>
            <person name="Boyd A."/>
            <person name="Carlson A."/>
            <person name="Copeland A."/>
            <person name="Coutinho P.M."/>
            <person name="de Vries R.P."/>
            <person name="Ferreira P."/>
            <person name="Findley K."/>
            <person name="Foster B."/>
            <person name="Gaskell J."/>
            <person name="Glotzer D."/>
            <person name="Gorecki P."/>
            <person name="Heitman J."/>
            <person name="Hesse C."/>
            <person name="Hori C."/>
            <person name="Igarashi K."/>
            <person name="Jurgens J.A."/>
            <person name="Kallen N."/>
            <person name="Kersten P."/>
            <person name="Kohler A."/>
            <person name="Kuees U."/>
            <person name="Kumar T.K.A."/>
            <person name="Kuo A."/>
            <person name="LaButti K."/>
            <person name="Larrondo L.F."/>
            <person name="Lindquist E."/>
            <person name="Ling A."/>
            <person name="Lombard V."/>
            <person name="Lucas S."/>
            <person name="Lundell T."/>
            <person name="Martin R."/>
            <person name="McLaughlin D.J."/>
            <person name="Morgenstern I."/>
            <person name="Morin E."/>
            <person name="Murat C."/>
            <person name="Nagy L.G."/>
            <person name="Nolan M."/>
            <person name="Ohm R.A."/>
            <person name="Patyshakuliyeva A."/>
            <person name="Rokas A."/>
            <person name="Ruiz-Duenas F.J."/>
            <person name="Sabat G."/>
            <person name="Salamov A."/>
            <person name="Samejima M."/>
            <person name="Schmutz J."/>
            <person name="Slot J.C."/>
            <person name="St John F."/>
            <person name="Stenlid J."/>
            <person name="Sun H."/>
            <person name="Sun S."/>
            <person name="Syed K."/>
            <person name="Tsang A."/>
            <person name="Wiebenga A."/>
            <person name="Young D."/>
            <person name="Pisabarro A."/>
            <person name="Eastwood D.C."/>
            <person name="Martin F."/>
            <person name="Cullen D."/>
            <person name="Grigoriev I.V."/>
            <person name="Hibbett D.S."/>
        </authorList>
    </citation>
    <scope>NUCLEOTIDE SEQUENCE [LARGE SCALE GENOMIC DNA]</scope>
    <source>
        <strain evidence="1 2">DJM-731 SS1</strain>
    </source>
</reference>
<organism evidence="1 2">
    <name type="scientific">Dacryopinax primogenitus (strain DJM 731)</name>
    <name type="common">Brown rot fungus</name>
    <dbReference type="NCBI Taxonomy" id="1858805"/>
    <lineage>
        <taxon>Eukaryota</taxon>
        <taxon>Fungi</taxon>
        <taxon>Dikarya</taxon>
        <taxon>Basidiomycota</taxon>
        <taxon>Agaricomycotina</taxon>
        <taxon>Dacrymycetes</taxon>
        <taxon>Dacrymycetales</taxon>
        <taxon>Dacrymycetaceae</taxon>
        <taxon>Dacryopinax</taxon>
    </lineage>
</organism>
<accession>M5FR40</accession>
<dbReference type="EMBL" id="JH795869">
    <property type="protein sequence ID" value="EJT99525.1"/>
    <property type="molecule type" value="Genomic_DNA"/>
</dbReference>